<dbReference type="SFLD" id="SFLDS00003">
    <property type="entry name" value="Haloacid_Dehalogenase"/>
    <property type="match status" value="1"/>
</dbReference>
<reference evidence="2" key="1">
    <citation type="journal article" date="2019" name="Int. J. Syst. Evol. Microbiol.">
        <title>The Global Catalogue of Microorganisms (GCM) 10K type strain sequencing project: providing services to taxonomists for standard genome sequencing and annotation.</title>
        <authorList>
            <consortium name="The Broad Institute Genomics Platform"/>
            <consortium name="The Broad Institute Genome Sequencing Center for Infectious Disease"/>
            <person name="Wu L."/>
            <person name="Ma J."/>
        </authorList>
    </citation>
    <scope>NUCLEOTIDE SEQUENCE [LARGE SCALE GENOMIC DNA]</scope>
    <source>
        <strain evidence="2">CGMCC 1.8859</strain>
    </source>
</reference>
<proteinExistence type="predicted"/>
<dbReference type="InterPro" id="IPR050155">
    <property type="entry name" value="HAD-like_hydrolase_sf"/>
</dbReference>
<accession>A0ABQ2P8T0</accession>
<dbReference type="Pfam" id="PF13419">
    <property type="entry name" value="HAD_2"/>
    <property type="match status" value="1"/>
</dbReference>
<dbReference type="SUPFAM" id="SSF56784">
    <property type="entry name" value="HAD-like"/>
    <property type="match status" value="1"/>
</dbReference>
<comment type="caution">
    <text evidence="1">The sequence shown here is derived from an EMBL/GenBank/DDBJ whole genome shotgun (WGS) entry which is preliminary data.</text>
</comment>
<dbReference type="SFLD" id="SFLDG01129">
    <property type="entry name" value="C1.5:_HAD__Beta-PGM__Phosphata"/>
    <property type="match status" value="1"/>
</dbReference>
<protein>
    <submittedName>
        <fullName evidence="1">5'-nucleotidase</fullName>
    </submittedName>
</protein>
<gene>
    <name evidence="1" type="ORF">GCM10010970_15700</name>
</gene>
<dbReference type="InterPro" id="IPR036412">
    <property type="entry name" value="HAD-like_sf"/>
</dbReference>
<sequence length="217" mass="23705">MRPDFILFDLDGTLSDPLEGIANCMNHALVHFGYPARSQAELSRYVGPPIDGNFFKETGSKDDAHIAALIERYRERYAIYGHLENQLYGGVPGMLDGIAAAGIPMAVCTSKRADFAEKILVHFGLIDYFRFVDGGDIGIHKWQQIEAMRAAGKIPANTLMVGDRGVDLIAAHRNGLAAAGVLWGYGSLDELAAQKPRYLFDQPAQLLAAVREAETLV</sequence>
<dbReference type="Gene3D" id="1.10.150.240">
    <property type="entry name" value="Putative phosphatase, domain 2"/>
    <property type="match status" value="1"/>
</dbReference>
<name>A0ABQ2P8T0_9NEIS</name>
<dbReference type="Proteomes" id="UP000637267">
    <property type="component" value="Unassembled WGS sequence"/>
</dbReference>
<dbReference type="InterPro" id="IPR023198">
    <property type="entry name" value="PGP-like_dom2"/>
</dbReference>
<dbReference type="EMBL" id="BMLX01000002">
    <property type="protein sequence ID" value="GGP20537.1"/>
    <property type="molecule type" value="Genomic_DNA"/>
</dbReference>
<dbReference type="RefSeq" id="WP_188703727.1">
    <property type="nucleotide sequence ID" value="NZ_BMLX01000002.1"/>
</dbReference>
<dbReference type="Gene3D" id="3.40.50.1000">
    <property type="entry name" value="HAD superfamily/HAD-like"/>
    <property type="match status" value="1"/>
</dbReference>
<dbReference type="InterPro" id="IPR041492">
    <property type="entry name" value="HAD_2"/>
</dbReference>
<dbReference type="InterPro" id="IPR023214">
    <property type="entry name" value="HAD_sf"/>
</dbReference>
<organism evidence="1 2">
    <name type="scientific">Silvimonas iriomotensis</name>
    <dbReference type="NCBI Taxonomy" id="449662"/>
    <lineage>
        <taxon>Bacteria</taxon>
        <taxon>Pseudomonadati</taxon>
        <taxon>Pseudomonadota</taxon>
        <taxon>Betaproteobacteria</taxon>
        <taxon>Neisseriales</taxon>
        <taxon>Chitinibacteraceae</taxon>
        <taxon>Silvimonas</taxon>
    </lineage>
</organism>
<keyword evidence="2" id="KW-1185">Reference proteome</keyword>
<dbReference type="PANTHER" id="PTHR43434:SF20">
    <property type="entry name" value="5'-NUCLEOTIDASE"/>
    <property type="match status" value="1"/>
</dbReference>
<evidence type="ECO:0000313" key="1">
    <source>
        <dbReference type="EMBL" id="GGP20537.1"/>
    </source>
</evidence>
<evidence type="ECO:0000313" key="2">
    <source>
        <dbReference type="Proteomes" id="UP000637267"/>
    </source>
</evidence>
<dbReference type="PANTHER" id="PTHR43434">
    <property type="entry name" value="PHOSPHOGLYCOLATE PHOSPHATASE"/>
    <property type="match status" value="1"/>
</dbReference>